<dbReference type="SUPFAM" id="SSF53383">
    <property type="entry name" value="PLP-dependent transferases"/>
    <property type="match status" value="1"/>
</dbReference>
<keyword evidence="5" id="KW-0808">Transferase</keyword>
<dbReference type="KEGG" id="pmx:PERMA_1996"/>
<dbReference type="PANTHER" id="PTHR30244">
    <property type="entry name" value="TRANSAMINASE"/>
    <property type="match status" value="1"/>
</dbReference>
<dbReference type="InterPro" id="IPR015422">
    <property type="entry name" value="PyrdxlP-dep_Trfase_small"/>
</dbReference>
<dbReference type="Gene3D" id="3.40.640.10">
    <property type="entry name" value="Type I PLP-dependent aspartate aminotransferase-like (Major domain)"/>
    <property type="match status" value="1"/>
</dbReference>
<dbReference type="Proteomes" id="UP000001366">
    <property type="component" value="Chromosome"/>
</dbReference>
<dbReference type="GO" id="GO:0008483">
    <property type="term" value="F:transaminase activity"/>
    <property type="evidence" value="ECO:0007669"/>
    <property type="project" value="UniProtKB-KW"/>
</dbReference>
<dbReference type="InterPro" id="IPR015424">
    <property type="entry name" value="PyrdxlP-dep_Trfase"/>
</dbReference>
<dbReference type="STRING" id="123214.PERMA_1996"/>
<reference evidence="5 6" key="1">
    <citation type="journal article" date="2009" name="J. Bacteriol.">
        <title>Complete and draft genome sequences of six members of the Aquificales.</title>
        <authorList>
            <person name="Reysenbach A.L."/>
            <person name="Hamamura N."/>
            <person name="Podar M."/>
            <person name="Griffiths E."/>
            <person name="Ferreira S."/>
            <person name="Hochstein R."/>
            <person name="Heidelberg J."/>
            <person name="Johnson J."/>
            <person name="Mead D."/>
            <person name="Pohorille A."/>
            <person name="Sarmiento M."/>
            <person name="Schweighofer K."/>
            <person name="Seshadri R."/>
            <person name="Voytek M.A."/>
        </authorList>
    </citation>
    <scope>NUCLEOTIDE SEQUENCE [LARGE SCALE GENOMIC DNA]</scope>
    <source>
        <strain evidence="6">DSM 14350 / EX-H1</strain>
    </source>
</reference>
<keyword evidence="2 4" id="KW-0663">Pyridoxal phosphate</keyword>
<dbReference type="HOGENOM" id="CLU_033332_5_0_0"/>
<gene>
    <name evidence="5" type="ordered locus">PERMA_1996</name>
</gene>
<sequence>MGKKPNLLNQEEINKLSSIENKEELDQIIRENIKQLARVYFEHCKKDINRKYIPPSGKVLDENELFYMIDASLDMWLTTGRFNDQFEKKLAEFIGVKYALTTNSGSSANLLAVSALTSYKLGEKRLREGDEVITVAAGFPTTVAPIIQNNLIPVFVDVELGTYNIDPDQIENAITEKTRAIFVAHTLGNPFNLDKVMELAKKYNLWVIEDNCDALGSKYRGKYTGSFGHISTISFYPAHHITMGEGGAVLTNDDELFKIIMSIRDWGRDCWCPPGKDDTCGRRFNWKLGNLPKGYDHKYIYSHLGYNLKITDWQAAIGLTQLEKLPEFIEKRKENFKLLHEGLKEFEEYLILPEATPNSDPSWFGFPITVRETAPFSKFELVRYLESNGIGTRQLFAGNMLRHPAFIETDIKLRIKDSGIINSKDLSEQHYKLLPNTDEVLKGTFWIGVWPGINNKDIEHIINTFKTFIKGVK</sequence>
<dbReference type="OrthoDB" id="9810913at2"/>
<evidence type="ECO:0000313" key="6">
    <source>
        <dbReference type="Proteomes" id="UP000001366"/>
    </source>
</evidence>
<dbReference type="PANTHER" id="PTHR30244:SF34">
    <property type="entry name" value="DTDP-4-AMINO-4,6-DIDEOXYGALACTOSE TRANSAMINASE"/>
    <property type="match status" value="1"/>
</dbReference>
<dbReference type="FunFam" id="3.40.640.10:FF:000079">
    <property type="entry name" value="LPS biosynthesis protein"/>
    <property type="match status" value="1"/>
</dbReference>
<dbReference type="eggNOG" id="COG0399">
    <property type="taxonomic scope" value="Bacteria"/>
</dbReference>
<evidence type="ECO:0000256" key="4">
    <source>
        <dbReference type="RuleBase" id="RU004508"/>
    </source>
</evidence>
<dbReference type="RefSeq" id="WP_012675415.1">
    <property type="nucleotide sequence ID" value="NC_012440.1"/>
</dbReference>
<evidence type="ECO:0000256" key="2">
    <source>
        <dbReference type="ARBA" id="ARBA00022898"/>
    </source>
</evidence>
<dbReference type="PaxDb" id="123214-PERMA_1996"/>
<dbReference type="InterPro" id="IPR015421">
    <property type="entry name" value="PyrdxlP-dep_Trfase_major"/>
</dbReference>
<proteinExistence type="inferred from homology"/>
<keyword evidence="5" id="KW-0032">Aminotransferase</keyword>
<evidence type="ECO:0000256" key="3">
    <source>
        <dbReference type="ARBA" id="ARBA00037999"/>
    </source>
</evidence>
<accession>C0QSV3</accession>
<protein>
    <submittedName>
        <fullName evidence="5">DegT/DnrJ/EryC1/StrS aminotransferase family enzyme</fullName>
    </submittedName>
</protein>
<comment type="similarity">
    <text evidence="3 4">Belongs to the DegT/DnrJ/EryC1 family.</text>
</comment>
<dbReference type="Pfam" id="PF01041">
    <property type="entry name" value="DegT_DnrJ_EryC1"/>
    <property type="match status" value="1"/>
</dbReference>
<organism evidence="5 6">
    <name type="scientific">Persephonella marina (strain DSM 14350 / EX-H1)</name>
    <dbReference type="NCBI Taxonomy" id="123214"/>
    <lineage>
        <taxon>Bacteria</taxon>
        <taxon>Pseudomonadati</taxon>
        <taxon>Aquificota</taxon>
        <taxon>Aquificia</taxon>
        <taxon>Aquificales</taxon>
        <taxon>Hydrogenothermaceae</taxon>
        <taxon>Persephonella</taxon>
    </lineage>
</organism>
<evidence type="ECO:0000256" key="1">
    <source>
        <dbReference type="ARBA" id="ARBA00001933"/>
    </source>
</evidence>
<dbReference type="GO" id="GO:0000271">
    <property type="term" value="P:polysaccharide biosynthetic process"/>
    <property type="evidence" value="ECO:0007669"/>
    <property type="project" value="TreeGrafter"/>
</dbReference>
<comment type="cofactor">
    <cofactor evidence="1">
        <name>pyridoxal 5'-phosphate</name>
        <dbReference type="ChEBI" id="CHEBI:597326"/>
    </cofactor>
</comment>
<dbReference type="AlphaFoldDB" id="C0QSV3"/>
<dbReference type="EMBL" id="CP001230">
    <property type="protein sequence ID" value="ACO03176.1"/>
    <property type="molecule type" value="Genomic_DNA"/>
</dbReference>
<keyword evidence="6" id="KW-1185">Reference proteome</keyword>
<dbReference type="GO" id="GO:0030170">
    <property type="term" value="F:pyridoxal phosphate binding"/>
    <property type="evidence" value="ECO:0007669"/>
    <property type="project" value="TreeGrafter"/>
</dbReference>
<dbReference type="NCBIfam" id="NF011936">
    <property type="entry name" value="PRK15407.1"/>
    <property type="match status" value="1"/>
</dbReference>
<dbReference type="Gene3D" id="3.90.1150.10">
    <property type="entry name" value="Aspartate Aminotransferase, domain 1"/>
    <property type="match status" value="1"/>
</dbReference>
<dbReference type="CDD" id="cd00616">
    <property type="entry name" value="AHBA_syn"/>
    <property type="match status" value="1"/>
</dbReference>
<dbReference type="InterPro" id="IPR000653">
    <property type="entry name" value="DegT/StrS_aminotransferase"/>
</dbReference>
<name>C0QSV3_PERMH</name>
<evidence type="ECO:0000313" key="5">
    <source>
        <dbReference type="EMBL" id="ACO03176.1"/>
    </source>
</evidence>